<evidence type="ECO:0000256" key="8">
    <source>
        <dbReference type="ARBA" id="ARBA00048679"/>
    </source>
</evidence>
<keyword evidence="5" id="KW-0418">Kinase</keyword>
<proteinExistence type="predicted"/>
<dbReference type="EC" id="2.7.11.1" evidence="1"/>
<dbReference type="GO" id="GO:0004674">
    <property type="term" value="F:protein serine/threonine kinase activity"/>
    <property type="evidence" value="ECO:0007669"/>
    <property type="project" value="UniProtKB-KW"/>
</dbReference>
<evidence type="ECO:0000313" key="10">
    <source>
        <dbReference type="EMBL" id="QQR92393.1"/>
    </source>
</evidence>
<dbReference type="InterPro" id="IPR011009">
    <property type="entry name" value="Kinase-like_dom_sf"/>
</dbReference>
<evidence type="ECO:0000256" key="4">
    <source>
        <dbReference type="ARBA" id="ARBA00022741"/>
    </source>
</evidence>
<evidence type="ECO:0000256" key="7">
    <source>
        <dbReference type="ARBA" id="ARBA00047899"/>
    </source>
</evidence>
<sequence length="207" mass="23095">MHFSPILTDVQMAWLEANGYSPHSLIARGKSAGVWLVQKNGMKFAAKCEHEKSYRKQMLEREVLQLKMANEIGIGPQLIDSSAEARIIIMAFIDGVTLHAFIAQCDDKKLLLRVVAELFAQAEKLDRAGIDHGQLGGKLANILVDKKKHVFIIDFEKASYVRKTHNVSQLKHALFGGKTIPSKLLLKMLKVEAAAREWIPQHAADST</sequence>
<comment type="catalytic activity">
    <reaction evidence="8">
        <text>L-seryl-[protein] + ATP = O-phospho-L-seryl-[protein] + ADP + H(+)</text>
        <dbReference type="Rhea" id="RHEA:17989"/>
        <dbReference type="Rhea" id="RHEA-COMP:9863"/>
        <dbReference type="Rhea" id="RHEA-COMP:11604"/>
        <dbReference type="ChEBI" id="CHEBI:15378"/>
        <dbReference type="ChEBI" id="CHEBI:29999"/>
        <dbReference type="ChEBI" id="CHEBI:30616"/>
        <dbReference type="ChEBI" id="CHEBI:83421"/>
        <dbReference type="ChEBI" id="CHEBI:456216"/>
        <dbReference type="EC" id="2.7.11.1"/>
    </reaction>
</comment>
<comment type="catalytic activity">
    <reaction evidence="7">
        <text>L-threonyl-[protein] + ATP = O-phospho-L-threonyl-[protein] + ADP + H(+)</text>
        <dbReference type="Rhea" id="RHEA:46608"/>
        <dbReference type="Rhea" id="RHEA-COMP:11060"/>
        <dbReference type="Rhea" id="RHEA-COMP:11605"/>
        <dbReference type="ChEBI" id="CHEBI:15378"/>
        <dbReference type="ChEBI" id="CHEBI:30013"/>
        <dbReference type="ChEBI" id="CHEBI:30616"/>
        <dbReference type="ChEBI" id="CHEBI:61977"/>
        <dbReference type="ChEBI" id="CHEBI:456216"/>
        <dbReference type="EC" id="2.7.11.1"/>
    </reaction>
</comment>
<dbReference type="SUPFAM" id="SSF56112">
    <property type="entry name" value="Protein kinase-like (PK-like)"/>
    <property type="match status" value="1"/>
</dbReference>
<keyword evidence="3" id="KW-0808">Transferase</keyword>
<dbReference type="Pfam" id="PF01163">
    <property type="entry name" value="RIO1"/>
    <property type="match status" value="1"/>
</dbReference>
<dbReference type="Gene3D" id="1.10.510.10">
    <property type="entry name" value="Transferase(Phosphotransferase) domain 1"/>
    <property type="match status" value="1"/>
</dbReference>
<accession>A0A7T9I1I8</accession>
<evidence type="ECO:0000256" key="2">
    <source>
        <dbReference type="ARBA" id="ARBA00022527"/>
    </source>
</evidence>
<dbReference type="Proteomes" id="UP000596004">
    <property type="component" value="Chromosome"/>
</dbReference>
<dbReference type="InterPro" id="IPR018934">
    <property type="entry name" value="RIO_dom"/>
</dbReference>
<keyword evidence="4" id="KW-0547">Nucleotide-binding</keyword>
<organism evidence="10">
    <name type="scientific">Candidatus Iainarchaeum sp</name>
    <dbReference type="NCBI Taxonomy" id="3101447"/>
    <lineage>
        <taxon>Archaea</taxon>
        <taxon>Candidatus Iainarchaeota</taxon>
        <taxon>Candidatus Iainarchaeia</taxon>
        <taxon>Candidatus Iainarchaeales</taxon>
        <taxon>Candidatus Iainarchaeaceae</taxon>
        <taxon>Candidatus Iainarchaeum</taxon>
    </lineage>
</organism>
<keyword evidence="6" id="KW-0067">ATP-binding</keyword>
<reference evidence="10" key="1">
    <citation type="submission" date="2020-11" db="EMBL/GenBank/DDBJ databases">
        <title>Connecting structure to function with the recovery of over 1000 high-quality activated sludge metagenome-assembled genomes encoding full-length rRNA genes using long-read sequencing.</title>
        <authorList>
            <person name="Singleton C.M."/>
            <person name="Petriglieri F."/>
            <person name="Kristensen J.M."/>
            <person name="Kirkegaard R.H."/>
            <person name="Michaelsen T.Y."/>
            <person name="Andersen M.H."/>
            <person name="Karst S.M."/>
            <person name="Dueholm M.S."/>
            <person name="Nielsen P.H."/>
            <person name="Albertsen M."/>
        </authorList>
    </citation>
    <scope>NUCLEOTIDE SEQUENCE</scope>
    <source>
        <strain evidence="10">Fred_18-Q3-R57-64_BAT3C.431</strain>
    </source>
</reference>
<dbReference type="GO" id="GO:0005524">
    <property type="term" value="F:ATP binding"/>
    <property type="evidence" value="ECO:0007669"/>
    <property type="project" value="UniProtKB-KW"/>
</dbReference>
<evidence type="ECO:0000256" key="5">
    <source>
        <dbReference type="ARBA" id="ARBA00022777"/>
    </source>
</evidence>
<evidence type="ECO:0000256" key="6">
    <source>
        <dbReference type="ARBA" id="ARBA00022840"/>
    </source>
</evidence>
<evidence type="ECO:0000256" key="1">
    <source>
        <dbReference type="ARBA" id="ARBA00012513"/>
    </source>
</evidence>
<keyword evidence="2" id="KW-0723">Serine/threonine-protein kinase</keyword>
<dbReference type="EMBL" id="CP064981">
    <property type="protein sequence ID" value="QQR92393.1"/>
    <property type="molecule type" value="Genomic_DNA"/>
</dbReference>
<evidence type="ECO:0000259" key="9">
    <source>
        <dbReference type="Pfam" id="PF01163"/>
    </source>
</evidence>
<gene>
    <name evidence="10" type="ORF">IPJ89_04520</name>
</gene>
<evidence type="ECO:0000256" key="3">
    <source>
        <dbReference type="ARBA" id="ARBA00022679"/>
    </source>
</evidence>
<feature type="domain" description="RIO-type" evidence="9">
    <location>
        <begin position="49"/>
        <end position="168"/>
    </location>
</feature>
<protein>
    <recommendedName>
        <fullName evidence="1">non-specific serine/threonine protein kinase</fullName>
        <ecNumber evidence="1">2.7.11.1</ecNumber>
    </recommendedName>
</protein>
<dbReference type="AlphaFoldDB" id="A0A7T9I1I8"/>
<name>A0A7T9I1I8_9ARCH</name>